<feature type="domain" description="S1 motif" evidence="9">
    <location>
        <begin position="621"/>
        <end position="701"/>
    </location>
</feature>
<dbReference type="PANTHER" id="PTHR23355:SF9">
    <property type="entry name" value="DIS3-LIKE EXONUCLEASE 2"/>
    <property type="match status" value="1"/>
</dbReference>
<organism evidence="10 11">
    <name type="scientific">Soehngenia longivitae</name>
    <dbReference type="NCBI Taxonomy" id="2562294"/>
    <lineage>
        <taxon>Bacteria</taxon>
        <taxon>Bacillati</taxon>
        <taxon>Bacillota</taxon>
        <taxon>Tissierellia</taxon>
        <taxon>Tissierellales</taxon>
        <taxon>Tissierellaceae</taxon>
        <taxon>Soehngenia</taxon>
    </lineage>
</organism>
<evidence type="ECO:0000256" key="6">
    <source>
        <dbReference type="ARBA" id="ARBA00022839"/>
    </source>
</evidence>
<dbReference type="InterPro" id="IPR011129">
    <property type="entry name" value="CSD"/>
</dbReference>
<evidence type="ECO:0000259" key="9">
    <source>
        <dbReference type="PROSITE" id="PS50126"/>
    </source>
</evidence>
<dbReference type="InterPro" id="IPR012340">
    <property type="entry name" value="NA-bd_OB-fold"/>
</dbReference>
<comment type="subcellular location">
    <subcellularLocation>
        <location evidence="2 8">Cytoplasm</location>
    </subcellularLocation>
</comment>
<dbReference type="Proteomes" id="UP000298381">
    <property type="component" value="Unassembled WGS sequence"/>
</dbReference>
<sequence>MPIKERIIETMSSKEYKPLLKEELAFIFGINRKDEKDFFKILSSLEKEGLIVKNKEDRYILINNEHMAIGKIEANEKGYGFLIPNDKSKEDIFIPPENMDSAMHNDTVIVNITRKAGPNKKAEGEVIKVLERANTEIIGTFEDNGNFGFVVPDNPKIYYDVFIPKNAKNNAKNGQKVIVSVTKWPDYHKNPEGVIKEVLGYSYEKGIDILSIIKEYNLPTDFSDEAKKEAKRVAKIEPDDKDNRVDYRNLTVFTIDGKDAKDFDDAVSIEMLDKDTFLLGVHIADVSHYVRPKMQLDKEALLRGNSVYLLDRVIPMLPEELSNEICSLNPDTDRLTLSVMMNVDRSGKVIDHKIYKSIIKSKARLVYDDVSDLLEGVESDYPKELLAVKDELFTMSELMEILRNRREKRGSIDFDFPESYIELDENGKAIDVKRLDRRVANRMIEEFMLVTNETIAERFFWADTPFIYRIHEEPDPKKVEQFIKVLYNFGYRLKGKDLHPKEFQRITKEIKGKKEEALLSNLLLRTLQRAKYSAEYDVHFGLAAKYYTHFTSPIRRYADLQIHRIIKDYIDGTLSEKKEKKLRETLPEVAEHVSMTERLADEAERDVDDLKKAEYMSSKIGEEYVGLISNVTSFGMFVQLENTVEGLVHFSNMKDDYYLFDEENYQIIGEMTRKIYRIGDEVKIRVVGTDLVKKNIDFELVYDETVIQGVI</sequence>
<dbReference type="SUPFAM" id="SSF50249">
    <property type="entry name" value="Nucleic acid-binding proteins"/>
    <property type="match status" value="4"/>
</dbReference>
<comment type="caution">
    <text evidence="10">The sequence shown here is derived from an EMBL/GenBank/DDBJ whole genome shotgun (WGS) entry which is preliminary data.</text>
</comment>
<evidence type="ECO:0000256" key="2">
    <source>
        <dbReference type="ARBA" id="ARBA00004496"/>
    </source>
</evidence>
<dbReference type="NCBIfam" id="TIGR02063">
    <property type="entry name" value="RNase_R"/>
    <property type="match status" value="1"/>
</dbReference>
<reference evidence="10 11" key="1">
    <citation type="submission" date="2019-03" db="EMBL/GenBank/DDBJ databases">
        <title>Draft genome sequence data and analysis of a Fermenting Bacterium, Soehngenia longevitae strain 1933PT, isolated from petroleum reservoir in Azerbaijan.</title>
        <authorList>
            <person name="Grouzdev D.S."/>
            <person name="Bidzhieva S.K."/>
            <person name="Sokolova D.S."/>
            <person name="Tourova T.P."/>
            <person name="Poltaraus A.B."/>
            <person name="Nazina T.N."/>
        </authorList>
    </citation>
    <scope>NUCLEOTIDE SEQUENCE [LARGE SCALE GENOMIC DNA]</scope>
    <source>
        <strain evidence="10 11">1933P</strain>
    </source>
</reference>
<keyword evidence="6 8" id="KW-0269">Exonuclease</keyword>
<dbReference type="EC" id="3.1.13.1" evidence="8"/>
<evidence type="ECO:0000256" key="5">
    <source>
        <dbReference type="ARBA" id="ARBA00022801"/>
    </source>
</evidence>
<dbReference type="SMART" id="SM00316">
    <property type="entry name" value="S1"/>
    <property type="match status" value="1"/>
</dbReference>
<dbReference type="Pfam" id="PF00575">
    <property type="entry name" value="S1"/>
    <property type="match status" value="1"/>
</dbReference>
<dbReference type="OrthoDB" id="9764149at2"/>
<dbReference type="GO" id="GO:0003723">
    <property type="term" value="F:RNA binding"/>
    <property type="evidence" value="ECO:0007669"/>
    <property type="project" value="UniProtKB-UniRule"/>
</dbReference>
<proteinExistence type="inferred from homology"/>
<dbReference type="InterPro" id="IPR050180">
    <property type="entry name" value="RNR_Ribonuclease"/>
</dbReference>
<evidence type="ECO:0000256" key="4">
    <source>
        <dbReference type="ARBA" id="ARBA00022722"/>
    </source>
</evidence>
<dbReference type="Gene3D" id="2.40.50.140">
    <property type="entry name" value="Nucleic acid-binding proteins"/>
    <property type="match status" value="3"/>
</dbReference>
<dbReference type="EMBL" id="SRIB01000003">
    <property type="protein sequence ID" value="TFZ41204.1"/>
    <property type="molecule type" value="Genomic_DNA"/>
</dbReference>
<dbReference type="PROSITE" id="PS50126">
    <property type="entry name" value="S1"/>
    <property type="match status" value="1"/>
</dbReference>
<dbReference type="PROSITE" id="PS01175">
    <property type="entry name" value="RIBONUCLEASE_II"/>
    <property type="match status" value="1"/>
</dbReference>
<dbReference type="RefSeq" id="WP_135270685.1">
    <property type="nucleotide sequence ID" value="NZ_SRIB01000003.1"/>
</dbReference>
<dbReference type="InterPro" id="IPR040476">
    <property type="entry name" value="CSD2"/>
</dbReference>
<dbReference type="InterPro" id="IPR003029">
    <property type="entry name" value="S1_domain"/>
</dbReference>
<dbReference type="HAMAP" id="MF_01895">
    <property type="entry name" value="RNase_R"/>
    <property type="match status" value="1"/>
</dbReference>
<dbReference type="Pfam" id="PF00773">
    <property type="entry name" value="RNB"/>
    <property type="match status" value="1"/>
</dbReference>
<dbReference type="InterPro" id="IPR022966">
    <property type="entry name" value="RNase_II/R_CS"/>
</dbReference>
<accession>A0A4Z0D8G2</accession>
<comment type="similarity">
    <text evidence="8">Belongs to the RNR ribonuclease family. RNase R subfamily.</text>
</comment>
<dbReference type="AlphaFoldDB" id="A0A4Z0D8G2"/>
<name>A0A4Z0D8G2_9FIRM</name>
<comment type="function">
    <text evidence="8">3'-5' exoribonuclease that releases 5'-nucleoside monophosphates and is involved in maturation of structured RNAs.</text>
</comment>
<keyword evidence="5 8" id="KW-0378">Hydrolase</keyword>
<evidence type="ECO:0000256" key="1">
    <source>
        <dbReference type="ARBA" id="ARBA00001849"/>
    </source>
</evidence>
<keyword evidence="3 8" id="KW-0963">Cytoplasm</keyword>
<dbReference type="InterPro" id="IPR004476">
    <property type="entry name" value="RNase_II/RNase_R"/>
</dbReference>
<dbReference type="GO" id="GO:0008859">
    <property type="term" value="F:exoribonuclease II activity"/>
    <property type="evidence" value="ECO:0007669"/>
    <property type="project" value="UniProtKB-UniRule"/>
</dbReference>
<evidence type="ECO:0000256" key="7">
    <source>
        <dbReference type="ARBA" id="ARBA00022884"/>
    </source>
</evidence>
<evidence type="ECO:0000256" key="8">
    <source>
        <dbReference type="HAMAP-Rule" id="MF_01895"/>
    </source>
</evidence>
<dbReference type="InterPro" id="IPR011805">
    <property type="entry name" value="RNase_R"/>
</dbReference>
<dbReference type="Pfam" id="PF08206">
    <property type="entry name" value="OB_RNB"/>
    <property type="match status" value="1"/>
</dbReference>
<dbReference type="Pfam" id="PF17876">
    <property type="entry name" value="CSD2"/>
    <property type="match status" value="1"/>
</dbReference>
<dbReference type="CDD" id="cd04471">
    <property type="entry name" value="S1_RNase_R"/>
    <property type="match status" value="1"/>
</dbReference>
<dbReference type="GO" id="GO:0005829">
    <property type="term" value="C:cytosol"/>
    <property type="evidence" value="ECO:0007669"/>
    <property type="project" value="TreeGrafter"/>
</dbReference>
<keyword evidence="4 8" id="KW-0540">Nuclease</keyword>
<dbReference type="InterPro" id="IPR013223">
    <property type="entry name" value="RNase_B_OB_dom"/>
</dbReference>
<dbReference type="PANTHER" id="PTHR23355">
    <property type="entry name" value="RIBONUCLEASE"/>
    <property type="match status" value="1"/>
</dbReference>
<comment type="catalytic activity">
    <reaction evidence="1 8">
        <text>Exonucleolytic cleavage in the 3'- to 5'-direction to yield nucleoside 5'-phosphates.</text>
        <dbReference type="EC" id="3.1.13.1"/>
    </reaction>
</comment>
<keyword evidence="11" id="KW-1185">Reference proteome</keyword>
<evidence type="ECO:0000256" key="3">
    <source>
        <dbReference type="ARBA" id="ARBA00022490"/>
    </source>
</evidence>
<gene>
    <name evidence="8 10" type="primary">rnr</name>
    <name evidence="10" type="ORF">E4100_03645</name>
</gene>
<protein>
    <recommendedName>
        <fullName evidence="8">Ribonuclease R</fullName>
        <shortName evidence="8">RNase R</shortName>
        <ecNumber evidence="8">3.1.13.1</ecNumber>
    </recommendedName>
</protein>
<dbReference type="GO" id="GO:0006402">
    <property type="term" value="P:mRNA catabolic process"/>
    <property type="evidence" value="ECO:0007669"/>
    <property type="project" value="TreeGrafter"/>
</dbReference>
<evidence type="ECO:0000313" key="10">
    <source>
        <dbReference type="EMBL" id="TFZ41204.1"/>
    </source>
</evidence>
<keyword evidence="7 8" id="KW-0694">RNA-binding</keyword>
<evidence type="ECO:0000313" key="11">
    <source>
        <dbReference type="Proteomes" id="UP000298381"/>
    </source>
</evidence>
<dbReference type="NCBIfam" id="TIGR00358">
    <property type="entry name" value="3_prime_RNase"/>
    <property type="match status" value="1"/>
</dbReference>
<dbReference type="SMART" id="SM00357">
    <property type="entry name" value="CSP"/>
    <property type="match status" value="2"/>
</dbReference>
<dbReference type="SMART" id="SM00955">
    <property type="entry name" value="RNB"/>
    <property type="match status" value="1"/>
</dbReference>
<dbReference type="InterPro" id="IPR001900">
    <property type="entry name" value="RNase_II/R"/>
</dbReference>